<dbReference type="EMBL" id="KJ563295">
    <property type="protein sequence ID" value="AIF30164.1"/>
    <property type="molecule type" value="Genomic_DNA"/>
</dbReference>
<evidence type="ECO:0000256" key="5">
    <source>
        <dbReference type="ARBA" id="ARBA00022695"/>
    </source>
</evidence>
<evidence type="ECO:0000313" key="13">
    <source>
        <dbReference type="Proteomes" id="UP000164837"/>
    </source>
</evidence>
<dbReference type="EC" id="2.7.7.6" evidence="11"/>
<comment type="catalytic activity">
    <reaction evidence="10 11">
        <text>RNA(n) + a ribonucleoside 5'-triphosphate = RNA(n+1) + diphosphate</text>
        <dbReference type="Rhea" id="RHEA:21248"/>
        <dbReference type="Rhea" id="RHEA-COMP:14527"/>
        <dbReference type="Rhea" id="RHEA-COMP:17342"/>
        <dbReference type="ChEBI" id="CHEBI:33019"/>
        <dbReference type="ChEBI" id="CHEBI:61557"/>
        <dbReference type="ChEBI" id="CHEBI:140395"/>
        <dbReference type="EC" id="2.7.7.6"/>
    </reaction>
</comment>
<dbReference type="PIRSF" id="PIRSF000744">
    <property type="entry name" value="RPO22"/>
    <property type="match status" value="1"/>
</dbReference>
<sequence>MNQYNVKYLAKILCLKTEIARDPYAVINRNVLLRYTTDIEYNDLVTLITVRHKIDSMKTVFQVFNESSINYTPVDDDYGEPIIITSYLQKGHNKFPVNFLYIDVVISDLFPSFVRLDTTETNIVNSVLQTGDGKKTLRLPKMLETEIVVKILYRPNIPLKIVRFFRNNMVTGIEIADRSVISVAD</sequence>
<evidence type="ECO:0000256" key="10">
    <source>
        <dbReference type="ARBA" id="ARBA00048552"/>
    </source>
</evidence>
<evidence type="ECO:0000256" key="2">
    <source>
        <dbReference type="ARBA" id="ARBA00008385"/>
    </source>
</evidence>
<keyword evidence="5 11" id="KW-0548">Nucleotidyltransferase</keyword>
<keyword evidence="4 11" id="KW-0808">Transferase</keyword>
<evidence type="ECO:0000256" key="6">
    <source>
        <dbReference type="ARBA" id="ARBA00022844"/>
    </source>
</evidence>
<dbReference type="GO" id="GO:0019083">
    <property type="term" value="P:viral transcription"/>
    <property type="evidence" value="ECO:0007669"/>
    <property type="project" value="UniProtKB-UniRule"/>
</dbReference>
<dbReference type="GO" id="GO:0000428">
    <property type="term" value="C:DNA-directed RNA polymerase complex"/>
    <property type="evidence" value="ECO:0007669"/>
    <property type="project" value="UniProtKB-UniRule"/>
</dbReference>
<accession>A0A075IJG3</accession>
<proteinExistence type="inferred from homology"/>
<evidence type="ECO:0000256" key="7">
    <source>
        <dbReference type="ARBA" id="ARBA00023163"/>
    </source>
</evidence>
<reference evidence="12 13" key="1">
    <citation type="journal article" date="2014" name="Virology">
        <title>The genome sequence of ectromelia virus Naval and Cornell isolates from outbreaks in North America.</title>
        <authorList>
            <person name="Mavian C."/>
            <person name="Lopez-Bueno A."/>
            <person name="Bryant N.A."/>
            <person name="Seeger K."/>
            <person name="Quail M.A."/>
            <person name="Harris D."/>
            <person name="Barrell B."/>
            <person name="Alcami A."/>
        </authorList>
    </citation>
    <scope>NUCLEOTIDE SEQUENCE [LARGE SCALE GENOMIC DNA]</scope>
    <source>
        <strain evidence="12">NAVAL</strain>
    </source>
</reference>
<dbReference type="Pfam" id="PF05273">
    <property type="entry name" value="Pox_RNA_Pol_22"/>
    <property type="match status" value="1"/>
</dbReference>
<dbReference type="Proteomes" id="UP000164837">
    <property type="component" value="Genome"/>
</dbReference>
<evidence type="ECO:0000256" key="3">
    <source>
        <dbReference type="ARBA" id="ARBA00022478"/>
    </source>
</evidence>
<keyword evidence="7 11" id="KW-0804">Transcription</keyword>
<name>A0A075IJG3_9POXV</name>
<dbReference type="InterPro" id="IPR007937">
    <property type="entry name" value="RNA_Pol_22kDa_poxvir"/>
</dbReference>
<keyword evidence="6 11" id="KW-0946">Virion</keyword>
<evidence type="ECO:0000313" key="12">
    <source>
        <dbReference type="EMBL" id="AIF30164.1"/>
    </source>
</evidence>
<evidence type="ECO:0000256" key="8">
    <source>
        <dbReference type="ARBA" id="ARBA00034678"/>
    </source>
</evidence>
<evidence type="ECO:0000256" key="1">
    <source>
        <dbReference type="ARBA" id="ARBA00004328"/>
    </source>
</evidence>
<evidence type="ECO:0000256" key="9">
    <source>
        <dbReference type="ARBA" id="ARBA00046483"/>
    </source>
</evidence>
<dbReference type="GO" id="GO:0044423">
    <property type="term" value="C:virion component"/>
    <property type="evidence" value="ECO:0007669"/>
    <property type="project" value="UniProtKB-UniRule"/>
</dbReference>
<comment type="subcellular location">
    <subcellularLocation>
        <location evidence="1">Virion</location>
    </subcellularLocation>
</comment>
<dbReference type="GO" id="GO:0003899">
    <property type="term" value="F:DNA-directed RNA polymerase activity"/>
    <property type="evidence" value="ECO:0007669"/>
    <property type="project" value="UniProtKB-EC"/>
</dbReference>
<comment type="function">
    <text evidence="8">Part of the DNA-dependent RNA polymerase which catalyzes the transcription of viral DNA into RNA using the four ribonucleoside triphosphates as substrates. Responsible for the transcription of early, intermediate and late genes. DNA-dependent RNA polymerase associates with the early transcription factor (ETF), itself composed of OPG118 and OPG133, thereby allowing the early genes transcription. Late transcription, and probably also intermediate transcription, require newly synthesized RNA polymerase.</text>
</comment>
<keyword evidence="3 11" id="KW-0240">DNA-directed RNA polymerase</keyword>
<evidence type="ECO:0000256" key="11">
    <source>
        <dbReference type="PIRNR" id="PIRNR000744"/>
    </source>
</evidence>
<comment type="similarity">
    <text evidence="2 11">Belongs to the poxviridae DNA-directed RNA polymerase 22 kDa subunit family.</text>
</comment>
<organism evidence="12 13">
    <name type="scientific">Ectromelia virus Naval</name>
    <dbReference type="NCBI Taxonomy" id="1651168"/>
    <lineage>
        <taxon>Viruses</taxon>
        <taxon>Varidnaviria</taxon>
        <taxon>Bamfordvirae</taxon>
        <taxon>Nucleocytoviricota</taxon>
        <taxon>Pokkesviricetes</taxon>
        <taxon>Chitovirales</taxon>
        <taxon>Poxviridae</taxon>
        <taxon>Chordopoxvirinae</taxon>
        <taxon>Orthopoxvirus</taxon>
        <taxon>Orthopoxvirus ectromelia</taxon>
        <taxon>Ectromelia virus</taxon>
    </lineage>
</organism>
<protein>
    <recommendedName>
        <fullName evidence="11">DNA-directed RNA polymerase subunit</fullName>
        <ecNumber evidence="11">2.7.7.6</ecNumber>
    </recommendedName>
</protein>
<comment type="subunit">
    <text evidence="9">The DNA-dependent RNA polymerase used for intermediate and late genes expression consists of eight subunits Rpo30/OPG66, Rpo7/OPG90, Rpo22/OPG103, Rpo147/OPG105, Rpo18/OPG119, Rpo19/OPG131, Rpo132/OPG151 and Rpo35/OPG156. The same holoenzyme, with the addition of the transcription-specificity factor OPG109, is used for early gene expression.</text>
</comment>
<evidence type="ECO:0000256" key="4">
    <source>
        <dbReference type="ARBA" id="ARBA00022679"/>
    </source>
</evidence>
<dbReference type="GO" id="GO:0003677">
    <property type="term" value="F:DNA binding"/>
    <property type="evidence" value="ECO:0007669"/>
    <property type="project" value="UniProtKB-UniRule"/>
</dbReference>